<accession>A0A2H0FEW4</accession>
<sequence length="130" mass="14958">SEGKDNPQVWLAQKTKKAIDGKSIAVDGSVWILNKDNSILRYYAGNFQETITLNIFPYPKDFSKIFASPQLPYLYLLEPVQNRLVIVNKQGRVIQQFQSQKFDNLLDFAVSKDGKTIWLLNGLKVYKVEF</sequence>
<dbReference type="SUPFAM" id="SSF63825">
    <property type="entry name" value="YWTD domain"/>
    <property type="match status" value="1"/>
</dbReference>
<comment type="caution">
    <text evidence="1">The sequence shown here is derived from an EMBL/GenBank/DDBJ whole genome shotgun (WGS) entry which is preliminary data.</text>
</comment>
<feature type="non-terminal residue" evidence="1">
    <location>
        <position position="1"/>
    </location>
</feature>
<proteinExistence type="predicted"/>
<reference evidence="1 2" key="1">
    <citation type="submission" date="2017-09" db="EMBL/GenBank/DDBJ databases">
        <title>Depth-based differentiation of microbial function through sediment-hosted aquifers and enrichment of novel symbionts in the deep terrestrial subsurface.</title>
        <authorList>
            <person name="Probst A.J."/>
            <person name="Ladd B."/>
            <person name="Jarett J.K."/>
            <person name="Geller-Mcgrath D.E."/>
            <person name="Sieber C.M."/>
            <person name="Emerson J.B."/>
            <person name="Anantharaman K."/>
            <person name="Thomas B.C."/>
            <person name="Malmstrom R."/>
            <person name="Stieglmeier M."/>
            <person name="Klingl A."/>
            <person name="Woyke T."/>
            <person name="Ryan C.M."/>
            <person name="Banfield J.F."/>
        </authorList>
    </citation>
    <scope>NUCLEOTIDE SEQUENCE [LARGE SCALE GENOMIC DNA]</scope>
    <source>
        <strain evidence="1">CG18_big_fil_WC_8_21_14_2_50_37_10</strain>
    </source>
</reference>
<dbReference type="AlphaFoldDB" id="A0A2H0FEW4"/>
<organism evidence="1 2">
    <name type="scientific">Candidatus Nealsonbacteria bacterium CG18_big_fil_WC_8_21_14_2_50_37_10</name>
    <dbReference type="NCBI Taxonomy" id="1974717"/>
    <lineage>
        <taxon>Bacteria</taxon>
        <taxon>Candidatus Nealsoniibacteriota</taxon>
    </lineage>
</organism>
<protein>
    <submittedName>
        <fullName evidence="1">Uncharacterized protein</fullName>
    </submittedName>
</protein>
<dbReference type="EMBL" id="PCUC01000160">
    <property type="protein sequence ID" value="PIQ05089.1"/>
    <property type="molecule type" value="Genomic_DNA"/>
</dbReference>
<evidence type="ECO:0000313" key="1">
    <source>
        <dbReference type="EMBL" id="PIQ05089.1"/>
    </source>
</evidence>
<evidence type="ECO:0000313" key="2">
    <source>
        <dbReference type="Proteomes" id="UP000230778"/>
    </source>
</evidence>
<gene>
    <name evidence="1" type="ORF">COW72_03015</name>
</gene>
<dbReference type="Proteomes" id="UP000230778">
    <property type="component" value="Unassembled WGS sequence"/>
</dbReference>
<name>A0A2H0FEW4_9BACT</name>